<organism evidence="1 2">
    <name type="scientific">Mesorhabditis belari</name>
    <dbReference type="NCBI Taxonomy" id="2138241"/>
    <lineage>
        <taxon>Eukaryota</taxon>
        <taxon>Metazoa</taxon>
        <taxon>Ecdysozoa</taxon>
        <taxon>Nematoda</taxon>
        <taxon>Chromadorea</taxon>
        <taxon>Rhabditida</taxon>
        <taxon>Rhabditina</taxon>
        <taxon>Rhabditomorpha</taxon>
        <taxon>Rhabditoidea</taxon>
        <taxon>Rhabditidae</taxon>
        <taxon>Mesorhabditinae</taxon>
        <taxon>Mesorhabditis</taxon>
    </lineage>
</organism>
<reference evidence="2" key="1">
    <citation type="submission" date="2024-02" db="UniProtKB">
        <authorList>
            <consortium name="WormBaseParasite"/>
        </authorList>
    </citation>
    <scope>IDENTIFICATION</scope>
</reference>
<sequence length="439" mass="49405">MQESILLNCKLHKLTPPRNVTPTETTGNLDELELRRRQNIIQIACGIFSNSCSSLSTNCILNIPQLLASYSLLTNVTDATISKQLNSSLFGANVVIPPTSTEMAKFLSEWCNQLMPNYSAARRLIVHSGAAKSYSFSTFLVLTDLFFGIKIWKEPDMNEWLKKQLEIESPENVFTLWTEPDPPKDKDKATMSQKLTVAGERATRPNTLRCPIITGASLLSVHIPGVNYQDYFQLYFEGTDEMVRAIEIKATKPDSISVTNYDRHKIYSVATMRPELTIYIFTEYIGDMFMLKGQVIEALRFINNNTRQFLPVTSLIMPIWDDPVKAAQVHGNPYNTNDLLFCIGAFDDLAHELSEPSTSNPPAIQHYDLFQISGVSPKACGNAFEVPNQVKGRCLITSPFMLVLMDRIRGIPIEMAYIAKPTPTTENKEVKERKKCTIS</sequence>
<proteinExistence type="predicted"/>
<evidence type="ECO:0000313" key="2">
    <source>
        <dbReference type="WBParaSite" id="MBELARI_LOCUS17169"/>
    </source>
</evidence>
<dbReference type="WBParaSite" id="MBELARI_LOCUS17169">
    <property type="protein sequence ID" value="MBELARI_LOCUS17169"/>
    <property type="gene ID" value="MBELARI_LOCUS17169"/>
</dbReference>
<dbReference type="AlphaFoldDB" id="A0AAF3ESZ0"/>
<name>A0AAF3ESZ0_9BILA</name>
<dbReference type="Proteomes" id="UP000887575">
    <property type="component" value="Unassembled WGS sequence"/>
</dbReference>
<evidence type="ECO:0000313" key="1">
    <source>
        <dbReference type="Proteomes" id="UP000887575"/>
    </source>
</evidence>
<accession>A0AAF3ESZ0</accession>
<protein>
    <submittedName>
        <fullName evidence="2">Uncharacterized protein</fullName>
    </submittedName>
</protein>
<keyword evidence="1" id="KW-1185">Reference proteome</keyword>